<evidence type="ECO:0000313" key="1">
    <source>
        <dbReference type="EMBL" id="MVT08751.1"/>
    </source>
</evidence>
<dbReference type="AlphaFoldDB" id="A0A7K1U326"/>
<sequence>MKHPILILIITGILLQNFNRIFICIDFELKQEYIARHLCVKRDLPNNTCKGRCHLKKQLATAEEQERQKEAETEKSGTDLFIPYFPSVLSWLSLYPLTVIKEYCSYNTGKYYFLFPKGIFRPPRQI</sequence>
<dbReference type="Proteomes" id="UP000461730">
    <property type="component" value="Unassembled WGS sequence"/>
</dbReference>
<keyword evidence="2" id="KW-1185">Reference proteome</keyword>
<evidence type="ECO:0000313" key="2">
    <source>
        <dbReference type="Proteomes" id="UP000461730"/>
    </source>
</evidence>
<accession>A0A7K1U326</accession>
<protein>
    <submittedName>
        <fullName evidence="1">Uncharacterized protein</fullName>
    </submittedName>
</protein>
<proteinExistence type="predicted"/>
<gene>
    <name evidence="1" type="ORF">GO493_10795</name>
</gene>
<reference evidence="1 2" key="1">
    <citation type="submission" date="2019-12" db="EMBL/GenBank/DDBJ databases">
        <title>Chitinophaga sp. strain ysch24 (GDMCC 1.1355), whole genome shotgun sequence.</title>
        <authorList>
            <person name="Zhang X."/>
        </authorList>
    </citation>
    <scope>NUCLEOTIDE SEQUENCE [LARGE SCALE GENOMIC DNA]</scope>
    <source>
        <strain evidence="2">ysch24</strain>
    </source>
</reference>
<dbReference type="EMBL" id="WRXN01000004">
    <property type="protein sequence ID" value="MVT08751.1"/>
    <property type="molecule type" value="Genomic_DNA"/>
</dbReference>
<dbReference type="RefSeq" id="WP_157306177.1">
    <property type="nucleotide sequence ID" value="NZ_WRXN01000004.1"/>
</dbReference>
<name>A0A7K1U326_9BACT</name>
<comment type="caution">
    <text evidence="1">The sequence shown here is derived from an EMBL/GenBank/DDBJ whole genome shotgun (WGS) entry which is preliminary data.</text>
</comment>
<organism evidence="1 2">
    <name type="scientific">Chitinophaga tropicalis</name>
    <dbReference type="NCBI Taxonomy" id="2683588"/>
    <lineage>
        <taxon>Bacteria</taxon>
        <taxon>Pseudomonadati</taxon>
        <taxon>Bacteroidota</taxon>
        <taxon>Chitinophagia</taxon>
        <taxon>Chitinophagales</taxon>
        <taxon>Chitinophagaceae</taxon>
        <taxon>Chitinophaga</taxon>
    </lineage>
</organism>